<feature type="transmembrane region" description="Helical" evidence="1">
    <location>
        <begin position="103"/>
        <end position="122"/>
    </location>
</feature>
<name>A0A6B8M9C5_9HYPH</name>
<feature type="transmembrane region" description="Helical" evidence="1">
    <location>
        <begin position="65"/>
        <end position="96"/>
    </location>
</feature>
<keyword evidence="1" id="KW-0472">Membrane</keyword>
<dbReference type="RefSeq" id="WP_154420109.1">
    <property type="nucleotide sequence ID" value="NZ_CP044331.1"/>
</dbReference>
<evidence type="ECO:0000313" key="3">
    <source>
        <dbReference type="Proteomes" id="UP000422569"/>
    </source>
</evidence>
<gene>
    <name evidence="2" type="ORF">F7D14_18450</name>
</gene>
<feature type="transmembrane region" description="Helical" evidence="1">
    <location>
        <begin position="20"/>
        <end position="45"/>
    </location>
</feature>
<evidence type="ECO:0000313" key="2">
    <source>
        <dbReference type="EMBL" id="QGM99266.1"/>
    </source>
</evidence>
<protein>
    <submittedName>
        <fullName evidence="2">Uncharacterized protein</fullName>
    </submittedName>
</protein>
<proteinExistence type="predicted"/>
<dbReference type="EMBL" id="CP044331">
    <property type="protein sequence ID" value="QGM99266.1"/>
    <property type="molecule type" value="Genomic_DNA"/>
</dbReference>
<evidence type="ECO:0000256" key="1">
    <source>
        <dbReference type="SAM" id="Phobius"/>
    </source>
</evidence>
<dbReference type="Proteomes" id="UP000422569">
    <property type="component" value="Chromosome"/>
</dbReference>
<organism evidence="2 3">
    <name type="scientific">Methylocystis parvus</name>
    <dbReference type="NCBI Taxonomy" id="134"/>
    <lineage>
        <taxon>Bacteria</taxon>
        <taxon>Pseudomonadati</taxon>
        <taxon>Pseudomonadota</taxon>
        <taxon>Alphaproteobacteria</taxon>
        <taxon>Hyphomicrobiales</taxon>
        <taxon>Methylocystaceae</taxon>
        <taxon>Methylocystis</taxon>
    </lineage>
</organism>
<keyword evidence="3" id="KW-1185">Reference proteome</keyword>
<sequence>MKLSRRFSERPIAPMWRRYLALVTSFVIIGPPVGGAIFGALYDAWLLHLTPWRELLTFPNLQLLFYFPLVTAFGGYWVSGVSALACGVIYGFLALLLKRPTPLSTCGATFLGNLCAGAVWLVAKGESFWPIVLFATALSIPAALIARCAAHEGGPLPV</sequence>
<dbReference type="KEGG" id="mpar:F7D14_18450"/>
<keyword evidence="1" id="KW-1133">Transmembrane helix</keyword>
<reference evidence="2 3" key="1">
    <citation type="submission" date="2019-09" db="EMBL/GenBank/DDBJ databases">
        <title>Isolation and complete genome sequencing of Methylocystis species.</title>
        <authorList>
            <person name="Rumah B.L."/>
            <person name="Stead C.E."/>
            <person name="Stevens B.C."/>
            <person name="Minton N.P."/>
            <person name="Grosse-Honebrink A."/>
            <person name="Zhang Y."/>
        </authorList>
    </citation>
    <scope>NUCLEOTIDE SEQUENCE [LARGE SCALE GENOMIC DNA]</scope>
    <source>
        <strain evidence="2 3">BRCS2</strain>
    </source>
</reference>
<keyword evidence="1" id="KW-0812">Transmembrane</keyword>
<dbReference type="AlphaFoldDB" id="A0A6B8M9C5"/>
<accession>A0A6B8M9C5</accession>
<feature type="transmembrane region" description="Helical" evidence="1">
    <location>
        <begin position="128"/>
        <end position="150"/>
    </location>
</feature>